<dbReference type="InterPro" id="IPR011251">
    <property type="entry name" value="Luciferase-like_dom"/>
</dbReference>
<dbReference type="Pfam" id="PF18563">
    <property type="entry name" value="TubC_N"/>
    <property type="match status" value="1"/>
</dbReference>
<dbReference type="Gene3D" id="3.40.50.1820">
    <property type="entry name" value="alpha/beta hydrolase"/>
    <property type="match status" value="1"/>
</dbReference>
<dbReference type="PANTHER" id="PTHR45527">
    <property type="entry name" value="NONRIBOSOMAL PEPTIDE SYNTHETASE"/>
    <property type="match status" value="1"/>
</dbReference>
<evidence type="ECO:0000313" key="7">
    <source>
        <dbReference type="Proteomes" id="UP000315112"/>
    </source>
</evidence>
<dbReference type="Gene3D" id="3.20.20.30">
    <property type="entry name" value="Luciferase-like domain"/>
    <property type="match status" value="1"/>
</dbReference>
<evidence type="ECO:0000313" key="6">
    <source>
        <dbReference type="EMBL" id="TWI46482.1"/>
    </source>
</evidence>
<dbReference type="Pfam" id="PF00668">
    <property type="entry name" value="Condensation"/>
    <property type="match status" value="1"/>
</dbReference>
<dbReference type="PIRSF" id="PIRSF001617">
    <property type="entry name" value="Alpha-AR"/>
    <property type="match status" value="1"/>
</dbReference>
<reference evidence="6 7" key="1">
    <citation type="journal article" date="2015" name="Stand. Genomic Sci.">
        <title>Genomic Encyclopedia of Bacterial and Archaeal Type Strains, Phase III: the genomes of soil and plant-associated and newly described type strains.</title>
        <authorList>
            <person name="Whitman W.B."/>
            <person name="Woyke T."/>
            <person name="Klenk H.P."/>
            <person name="Zhou Y."/>
            <person name="Lilburn T.G."/>
            <person name="Beck B.J."/>
            <person name="De Vos P."/>
            <person name="Vandamme P."/>
            <person name="Eisen J.A."/>
            <person name="Garrity G."/>
            <person name="Hugenholtz P."/>
            <person name="Kyrpides N.C."/>
        </authorList>
    </citation>
    <scope>NUCLEOTIDE SEQUENCE [LARGE SCALE GENOMIC DNA]</scope>
    <source>
        <strain evidence="6 7">CGMCC 1.10685</strain>
    </source>
</reference>
<dbReference type="InterPro" id="IPR020806">
    <property type="entry name" value="PKS_PP-bd"/>
</dbReference>
<dbReference type="InterPro" id="IPR036661">
    <property type="entry name" value="Luciferase-like_sf"/>
</dbReference>
<name>A0A562PPV8_9BURK</name>
<dbReference type="InterPro" id="IPR000873">
    <property type="entry name" value="AMP-dep_synth/lig_dom"/>
</dbReference>
<sequence length="1503" mass="161890">MHELMSELRRLNVRLWVEEGRLHFAAPDKALSPDLKRRMADNKAELIWAIEQAGAKPAAAPPLASAPAAPADPAALSFAQQRLLFLHQIDSTSCAYNVPAAWHLRGPLDVAALERACAALPARHDVLRSAFEGGVEGYVRRAGPAALDLAHVSLVGHAPLARAAALDDMMRDEARRLFDLATPPLLRATLVALDAEEHVLLLTMHHVVSDGWSMDLLARDLWQLYGAPTAQAPARPGYQDYVAWQKQWAGGAEWQRQQRYWGEQLAGLPELIELPLDHARPPVQRYDGAVHHFALPEADVARLAAHAQARGASAYMALLAVFGLQLARITGQHDLAIGTPIANRRLREWEDVLGFFSNVVVLRLRGGAEGTFDDLLAHVRDTALEAFEHQEFPFEQVVEHVQPQRSLAHAPLFQVMFMLTDEQAPPAPAGLALTRLPTHNGIAKFDLTLTITRAGGQVAGAFEYNTALFQPATIERMAGHYVHLLRQIAARPAAPLAELELVTPVEAAQLARWNDSAVPLDAGASIHRLIAATAAAQPDAIALSFGATDVSYRELLLRAGGLAQALRARGIGTEARVGVFGDRSPELVIGMLGILLAGAAYVPLDPQYPAERIGYIAGDAELAAIVVAGAAVERVPAGDVPVVALHDCPPAAVEPAAVDGANAAYVIYTSGSTGRPKGVVVTHRNVVNLFAGLDRSLAPSLPERGGRPVWTALTSISFDISVLELLWTLARGHHVLLQVDHLASLTQAAPQAEPARRRAVAPARAGTLDFSLFYFAADEDAQADKYRLLLDGARFADSHGFNAVWVPERHFHRFGGQFPNPSVAAAALAAITTNVQVRAGSVVLPLHDPLRVAEEWAMVDNLSGGRAAVAFASGWHFNDFVLAPDRYAERHRVLREGIDTVRKLWAGETVARTDGLGNTVQVGVRPRPVQPELPMWVTAAASPDTFRYAGEIGANVLTHLLGQSLTELREKIALYRQARAEHGFDPDAGRVTLMLHTYVDGDVEAARETVREPFKAYLRSAINLLKPVAESQGLDAGNDLELVVDAGFNRYFATGALFGTPESCQPLLRDVHALGVDEIACLIDFGVDAGKVTASLTHLDALRRLAQAPRAPAGQVAIRPDATHLQCTPSFAKLLLEQNGAAALAGLRGFLVGGEALSPALARDLQAATGGAVFNMYGPTETTVWSAVRHIEDGETAIGAPLANTALYVLDGDMRRVPIGVAGELYIGGAGVARGYWRRPDLTAERFLPDPYAPWPGARMYRTGDQVRRLADGTIEFLGRLDQQVKVRGYRVELGEIETTLRSHPAVAEAVAVVRGADEHEAAIVAYVTSAPSAAADPGELLRHAAGHLPAHMLPAAIVPLAALPLTPNGKVDRKALPAPGSQRGSSAGAPRALPRSDLERALAALWCELLQLDSVGVNENFFELGGHSLLLPKLQRQLAARFGCEVSIIELFKFPTIDSLVVLLAQRDQAAPSLVTRPGRQRAGQEAVQQMRQRMKQRKRHE</sequence>
<dbReference type="InterPro" id="IPR001242">
    <property type="entry name" value="Condensation_dom"/>
</dbReference>
<keyword evidence="6" id="KW-0503">Monooxygenase</keyword>
<dbReference type="GO" id="GO:0044550">
    <property type="term" value="P:secondary metabolite biosynthetic process"/>
    <property type="evidence" value="ECO:0007669"/>
    <property type="project" value="TreeGrafter"/>
</dbReference>
<keyword evidence="1" id="KW-0596">Phosphopantetheine</keyword>
<keyword evidence="6" id="KW-0560">Oxidoreductase</keyword>
<reference evidence="5 8" key="3">
    <citation type="submission" date="2019-12" db="EMBL/GenBank/DDBJ databases">
        <title>Draft Genome Sequences of Six Type Strains of the Genus Massilia.</title>
        <authorList>
            <person name="Miess H."/>
            <person name="Frediansyah A."/>
            <person name="Goeker M."/>
            <person name="Gross H."/>
        </authorList>
    </citation>
    <scope>NUCLEOTIDE SEQUENCE [LARGE SCALE GENOMIC DNA]</scope>
    <source>
        <strain evidence="5 8">DSM 26639</strain>
    </source>
</reference>
<dbReference type="FunFam" id="2.30.38.10:FF:000001">
    <property type="entry name" value="Non-ribosomal peptide synthetase PvdI"/>
    <property type="match status" value="1"/>
</dbReference>
<dbReference type="PROSITE" id="PS50075">
    <property type="entry name" value="CARRIER"/>
    <property type="match status" value="1"/>
</dbReference>
<dbReference type="FunFam" id="3.30.300.30:FF:000010">
    <property type="entry name" value="Enterobactin synthetase component F"/>
    <property type="match status" value="1"/>
</dbReference>
<organism evidence="6 7">
    <name type="scientific">Pseudoduganella flava</name>
    <dbReference type="NCBI Taxonomy" id="871742"/>
    <lineage>
        <taxon>Bacteria</taxon>
        <taxon>Pseudomonadati</taxon>
        <taxon>Pseudomonadota</taxon>
        <taxon>Betaproteobacteria</taxon>
        <taxon>Burkholderiales</taxon>
        <taxon>Oxalobacteraceae</taxon>
        <taxon>Telluria group</taxon>
        <taxon>Pseudoduganella</taxon>
    </lineage>
</organism>
<dbReference type="Gene3D" id="3.40.50.12780">
    <property type="entry name" value="N-terminal domain of ligase-like"/>
    <property type="match status" value="1"/>
</dbReference>
<dbReference type="Gene3D" id="1.10.10.1830">
    <property type="entry name" value="Non-ribosomal peptide synthase, adenylation domain"/>
    <property type="match status" value="1"/>
</dbReference>
<feature type="compositionally biased region" description="Basic residues" evidence="3">
    <location>
        <begin position="1494"/>
        <end position="1503"/>
    </location>
</feature>
<evidence type="ECO:0000256" key="2">
    <source>
        <dbReference type="ARBA" id="ARBA00022553"/>
    </source>
</evidence>
<dbReference type="SUPFAM" id="SSF47336">
    <property type="entry name" value="ACP-like"/>
    <property type="match status" value="1"/>
</dbReference>
<dbReference type="Pfam" id="PF13193">
    <property type="entry name" value="AMP-binding_C"/>
    <property type="match status" value="1"/>
</dbReference>
<feature type="region of interest" description="Disordered" evidence="3">
    <location>
        <begin position="1372"/>
        <end position="1393"/>
    </location>
</feature>
<evidence type="ECO:0000313" key="5">
    <source>
        <dbReference type="EMBL" id="QGZ37684.1"/>
    </source>
</evidence>
<dbReference type="InterPro" id="IPR024011">
    <property type="entry name" value="Biosynth_lucif-like_mOase_dom"/>
</dbReference>
<dbReference type="InterPro" id="IPR036736">
    <property type="entry name" value="ACP-like_sf"/>
</dbReference>
<keyword evidence="2" id="KW-0597">Phosphoprotein</keyword>
<dbReference type="InterPro" id="IPR020845">
    <property type="entry name" value="AMP-binding_CS"/>
</dbReference>
<feature type="domain" description="Carrier" evidence="4">
    <location>
        <begin position="1394"/>
        <end position="1469"/>
    </location>
</feature>
<dbReference type="OrthoDB" id="6297021at2"/>
<dbReference type="SUPFAM" id="SSF52777">
    <property type="entry name" value="CoA-dependent acyltransferases"/>
    <property type="match status" value="2"/>
</dbReference>
<evidence type="ECO:0000259" key="4">
    <source>
        <dbReference type="PROSITE" id="PS50075"/>
    </source>
</evidence>
<dbReference type="NCBIfam" id="TIGR04020">
    <property type="entry name" value="seco_metab_LLM"/>
    <property type="match status" value="1"/>
</dbReference>
<proteinExistence type="predicted"/>
<evidence type="ECO:0000256" key="1">
    <source>
        <dbReference type="ARBA" id="ARBA00022450"/>
    </source>
</evidence>
<dbReference type="CDD" id="cd19531">
    <property type="entry name" value="LCL_NRPS-like"/>
    <property type="match status" value="1"/>
</dbReference>
<feature type="region of interest" description="Disordered" evidence="3">
    <location>
        <begin position="1476"/>
        <end position="1503"/>
    </location>
</feature>
<dbReference type="Gene3D" id="3.40.50.980">
    <property type="match status" value="1"/>
</dbReference>
<evidence type="ECO:0000256" key="3">
    <source>
        <dbReference type="SAM" id="MobiDB-lite"/>
    </source>
</evidence>
<evidence type="ECO:0000313" key="8">
    <source>
        <dbReference type="Proteomes" id="UP000437862"/>
    </source>
</evidence>
<dbReference type="Gene3D" id="2.30.38.10">
    <property type="entry name" value="Luciferase, Domain 3"/>
    <property type="match status" value="1"/>
</dbReference>
<dbReference type="EMBL" id="VLKW01000005">
    <property type="protein sequence ID" value="TWI46482.1"/>
    <property type="molecule type" value="Genomic_DNA"/>
</dbReference>
<dbReference type="EMBL" id="CP046904">
    <property type="protein sequence ID" value="QGZ37684.1"/>
    <property type="molecule type" value="Genomic_DNA"/>
</dbReference>
<dbReference type="Pfam" id="PF00501">
    <property type="entry name" value="AMP-binding"/>
    <property type="match status" value="2"/>
</dbReference>
<dbReference type="InterPro" id="IPR045851">
    <property type="entry name" value="AMP-bd_C_sf"/>
</dbReference>
<dbReference type="RefSeq" id="WP_145875976.1">
    <property type="nucleotide sequence ID" value="NZ_CP046904.1"/>
</dbReference>
<accession>A0A562PPV8</accession>
<dbReference type="Gene3D" id="3.30.300.30">
    <property type="match status" value="1"/>
</dbReference>
<dbReference type="Pfam" id="PF00296">
    <property type="entry name" value="Bac_luciferase"/>
    <property type="match status" value="1"/>
</dbReference>
<dbReference type="Proteomes" id="UP000315112">
    <property type="component" value="Unassembled WGS sequence"/>
</dbReference>
<dbReference type="GO" id="GO:0043041">
    <property type="term" value="P:amino acid activation for nonribosomal peptide biosynthetic process"/>
    <property type="evidence" value="ECO:0007669"/>
    <property type="project" value="TreeGrafter"/>
</dbReference>
<keyword evidence="8" id="KW-1185">Reference proteome</keyword>
<dbReference type="SMART" id="SM00823">
    <property type="entry name" value="PKS_PP"/>
    <property type="match status" value="1"/>
</dbReference>
<gene>
    <name evidence="5" type="ORF">GO485_00500</name>
    <name evidence="6" type="ORF">IP92_02841</name>
</gene>
<reference evidence="6" key="2">
    <citation type="submission" date="2019-07" db="EMBL/GenBank/DDBJ databases">
        <authorList>
            <person name="Whitman W."/>
            <person name="Huntemann M."/>
            <person name="Clum A."/>
            <person name="Pillay M."/>
            <person name="Palaniappan K."/>
            <person name="Varghese N."/>
            <person name="Mikhailova N."/>
            <person name="Stamatis D."/>
            <person name="Reddy T."/>
            <person name="Daum C."/>
            <person name="Shapiro N."/>
            <person name="Ivanova N."/>
            <person name="Kyrpides N."/>
            <person name="Woyke T."/>
        </authorList>
    </citation>
    <scope>NUCLEOTIDE SEQUENCE</scope>
    <source>
        <strain evidence="6">CGMCC 1.10685</strain>
    </source>
</reference>
<dbReference type="PANTHER" id="PTHR45527:SF1">
    <property type="entry name" value="FATTY ACID SYNTHASE"/>
    <property type="match status" value="1"/>
</dbReference>
<dbReference type="InterPro" id="IPR023213">
    <property type="entry name" value="CAT-like_dom_sf"/>
</dbReference>
<dbReference type="Pfam" id="PF00550">
    <property type="entry name" value="PP-binding"/>
    <property type="match status" value="1"/>
</dbReference>
<dbReference type="GO" id="GO:0005829">
    <property type="term" value="C:cytosol"/>
    <property type="evidence" value="ECO:0007669"/>
    <property type="project" value="TreeGrafter"/>
</dbReference>
<dbReference type="InterPro" id="IPR044894">
    <property type="entry name" value="TubC_N_sf"/>
</dbReference>
<dbReference type="GO" id="GO:0031177">
    <property type="term" value="F:phosphopantetheine binding"/>
    <property type="evidence" value="ECO:0007669"/>
    <property type="project" value="InterPro"/>
</dbReference>
<dbReference type="FunFam" id="3.40.50.980:FF:000001">
    <property type="entry name" value="Non-ribosomal peptide synthetase"/>
    <property type="match status" value="1"/>
</dbReference>
<dbReference type="PROSITE" id="PS00455">
    <property type="entry name" value="AMP_BINDING"/>
    <property type="match status" value="1"/>
</dbReference>
<dbReference type="Gene3D" id="3.30.559.30">
    <property type="entry name" value="Nonribosomal peptide synthetase, condensation domain"/>
    <property type="match status" value="1"/>
</dbReference>
<dbReference type="InterPro" id="IPR009081">
    <property type="entry name" value="PP-bd_ACP"/>
</dbReference>
<protein>
    <submittedName>
        <fullName evidence="5">LLM class flavin-dependent oxidoreductase</fullName>
    </submittedName>
    <submittedName>
        <fullName evidence="6">Natural product biosynthesis luciferase-like monooxygenase protein</fullName>
    </submittedName>
</protein>
<dbReference type="InterPro" id="IPR041464">
    <property type="entry name" value="TubC_N"/>
</dbReference>
<dbReference type="GO" id="GO:0016705">
    <property type="term" value="F:oxidoreductase activity, acting on paired donors, with incorporation or reduction of molecular oxygen"/>
    <property type="evidence" value="ECO:0007669"/>
    <property type="project" value="InterPro"/>
</dbReference>
<dbReference type="InterPro" id="IPR029058">
    <property type="entry name" value="AB_hydrolase_fold"/>
</dbReference>
<dbReference type="InterPro" id="IPR025110">
    <property type="entry name" value="AMP-bd_C"/>
</dbReference>
<dbReference type="Gene3D" id="3.30.559.10">
    <property type="entry name" value="Chloramphenicol acetyltransferase-like domain"/>
    <property type="match status" value="1"/>
</dbReference>
<dbReference type="SUPFAM" id="SSF51679">
    <property type="entry name" value="Bacterial luciferase-like"/>
    <property type="match status" value="1"/>
</dbReference>
<dbReference type="GO" id="GO:0004497">
    <property type="term" value="F:monooxygenase activity"/>
    <property type="evidence" value="ECO:0007669"/>
    <property type="project" value="UniProtKB-KW"/>
</dbReference>
<dbReference type="InterPro" id="IPR042099">
    <property type="entry name" value="ANL_N_sf"/>
</dbReference>
<dbReference type="SUPFAM" id="SSF56801">
    <property type="entry name" value="Acetyl-CoA synthetase-like"/>
    <property type="match status" value="2"/>
</dbReference>
<dbReference type="Proteomes" id="UP000437862">
    <property type="component" value="Chromosome"/>
</dbReference>